<keyword evidence="4" id="KW-1185">Reference proteome</keyword>
<dbReference type="EMBL" id="VSSR01000067">
    <property type="protein sequence ID" value="TYL75149.1"/>
    <property type="molecule type" value="Genomic_DNA"/>
</dbReference>
<evidence type="ECO:0000313" key="4">
    <source>
        <dbReference type="Proteomes" id="UP000324853"/>
    </source>
</evidence>
<dbReference type="Proteomes" id="UP000324853">
    <property type="component" value="Unassembled WGS sequence"/>
</dbReference>
<dbReference type="InterPro" id="IPR017850">
    <property type="entry name" value="Alkaline_phosphatase_core_sf"/>
</dbReference>
<sequence length="578" mass="63499">MHRQKKECVMSSDKSSENSDTDTALSSSGLKRRDLLLSGSSLVAASALSAAGLTSPAQAQQPATAPASGGQRPNIVVIMGDDIGMWNLGAYHRGMMAGRTPNLDKLAAEGMLFTDYYAEASCTAGRANFITGELPIRTGMTTVGQAGAPTGIPAQAVTIATALKGMGYATGQFGKNHLGDKNEFLPTVHGFDEFFGYLYHLDAMEDPAHPAYPQELLNSVGPRNMIHSYATNVDDPTVDPRWGKIGKQKIEDAGTLYPKRMETVDDEIRDLALKFIDKAKTDNKPFFVWLNPTRMHIVTHLSPKYEGLRNSKNGWTIHEAGMAQLDDDVGIVMQKLKDLGVDDNTIVVFTTDNGTEVFTWPDGGQTPFAQSKGTVLEGGFRVPCMIRWPGKVPAGKVENGIISGLDWFPTFLAAAGNPNIAEELKTGKQIGDTTYKCHLDGYNQMDMITGKGPSNRHEIFYFGESDLGAVRIDDMKYRFIDQPGGWLGEKTKPDVPYLTNLRLDPFERTGWPNAGSKEGAQQYFDWFKYEFWRFVFVQQYVEKLAMTAIEFPPMQRGASFNLEAVKAKIEAARAAIAK</sequence>
<dbReference type="CDD" id="cd16142">
    <property type="entry name" value="ARS_like"/>
    <property type="match status" value="1"/>
</dbReference>
<evidence type="ECO:0000313" key="3">
    <source>
        <dbReference type="EMBL" id="TYL75149.1"/>
    </source>
</evidence>
<dbReference type="OrthoDB" id="9803751at2"/>
<dbReference type="PROSITE" id="PS51318">
    <property type="entry name" value="TAT"/>
    <property type="match status" value="1"/>
</dbReference>
<accession>A0A5S4W2W4</accession>
<feature type="region of interest" description="Disordered" evidence="1">
    <location>
        <begin position="1"/>
        <end position="27"/>
    </location>
</feature>
<dbReference type="InterPro" id="IPR000917">
    <property type="entry name" value="Sulfatase_N"/>
</dbReference>
<name>A0A5S4W2W4_9BRAD</name>
<proteinExistence type="predicted"/>
<gene>
    <name evidence="3" type="ORF">FXB38_33540</name>
</gene>
<comment type="caution">
    <text evidence="3">The sequence shown here is derived from an EMBL/GenBank/DDBJ whole genome shotgun (WGS) entry which is preliminary data.</text>
</comment>
<dbReference type="InterPro" id="IPR052701">
    <property type="entry name" value="GAG_Ulvan_Degrading_Sulfatases"/>
</dbReference>
<reference evidence="3 4" key="1">
    <citation type="submission" date="2019-08" db="EMBL/GenBank/DDBJ databases">
        <title>Bradyrhizobium hipponensis sp. nov., a rhizobium isolated from a Lupinus angustifolius root nodule in Tunisia.</title>
        <authorList>
            <person name="Off K."/>
            <person name="Rejili M."/>
            <person name="Mars M."/>
            <person name="Brachmann A."/>
            <person name="Marin M."/>
        </authorList>
    </citation>
    <scope>NUCLEOTIDE SEQUENCE [LARGE SCALE GENOMIC DNA]</scope>
    <source>
        <strain evidence="3 4">CTAW11</strain>
    </source>
</reference>
<dbReference type="PANTHER" id="PTHR43751">
    <property type="entry name" value="SULFATASE"/>
    <property type="match status" value="1"/>
</dbReference>
<dbReference type="Gene3D" id="3.30.1120.10">
    <property type="match status" value="1"/>
</dbReference>
<protein>
    <submittedName>
        <fullName evidence="3">Arylsulfatase</fullName>
    </submittedName>
</protein>
<feature type="domain" description="Sulfatase N-terminal" evidence="2">
    <location>
        <begin position="73"/>
        <end position="416"/>
    </location>
</feature>
<dbReference type="Gene3D" id="3.40.720.10">
    <property type="entry name" value="Alkaline Phosphatase, subunit A"/>
    <property type="match status" value="1"/>
</dbReference>
<evidence type="ECO:0000259" key="2">
    <source>
        <dbReference type="Pfam" id="PF00884"/>
    </source>
</evidence>
<dbReference type="AlphaFoldDB" id="A0A5S4W2W4"/>
<dbReference type="SUPFAM" id="SSF53649">
    <property type="entry name" value="Alkaline phosphatase-like"/>
    <property type="match status" value="1"/>
</dbReference>
<evidence type="ECO:0000256" key="1">
    <source>
        <dbReference type="SAM" id="MobiDB-lite"/>
    </source>
</evidence>
<dbReference type="Pfam" id="PF00884">
    <property type="entry name" value="Sulfatase"/>
    <property type="match status" value="1"/>
</dbReference>
<organism evidence="3 4">
    <name type="scientific">Bradyrhizobium cytisi</name>
    <dbReference type="NCBI Taxonomy" id="515489"/>
    <lineage>
        <taxon>Bacteria</taxon>
        <taxon>Pseudomonadati</taxon>
        <taxon>Pseudomonadota</taxon>
        <taxon>Alphaproteobacteria</taxon>
        <taxon>Hyphomicrobiales</taxon>
        <taxon>Nitrobacteraceae</taxon>
        <taxon>Bradyrhizobium</taxon>
    </lineage>
</organism>
<dbReference type="PANTHER" id="PTHR43751:SF2">
    <property type="entry name" value="SULFATASE N-TERMINAL DOMAIN-CONTAINING PROTEIN"/>
    <property type="match status" value="1"/>
</dbReference>
<dbReference type="InterPro" id="IPR006311">
    <property type="entry name" value="TAT_signal"/>
</dbReference>